<keyword evidence="2 7" id="KW-0418">Kinase</keyword>
<keyword evidence="3" id="KW-0902">Two-component regulatory system</keyword>
<keyword evidence="4" id="KW-1133">Transmembrane helix</keyword>
<keyword evidence="4" id="KW-0472">Membrane</keyword>
<dbReference type="InterPro" id="IPR036890">
    <property type="entry name" value="HATPase_C_sf"/>
</dbReference>
<comment type="caution">
    <text evidence="7">The sequence shown here is derived from an EMBL/GenBank/DDBJ whole genome shotgun (WGS) entry which is preliminary data.</text>
</comment>
<dbReference type="GO" id="GO:0016020">
    <property type="term" value="C:membrane"/>
    <property type="evidence" value="ECO:0007669"/>
    <property type="project" value="InterPro"/>
</dbReference>
<dbReference type="Gene3D" id="1.20.5.1930">
    <property type="match status" value="1"/>
</dbReference>
<dbReference type="EMBL" id="VFPU01000001">
    <property type="protein sequence ID" value="TQM95770.1"/>
    <property type="molecule type" value="Genomic_DNA"/>
</dbReference>
<evidence type="ECO:0000313" key="8">
    <source>
        <dbReference type="Proteomes" id="UP000315133"/>
    </source>
</evidence>
<dbReference type="Gene3D" id="3.30.565.10">
    <property type="entry name" value="Histidine kinase-like ATPase, C-terminal domain"/>
    <property type="match status" value="1"/>
</dbReference>
<organism evidence="7 8">
    <name type="scientific">Ornithinimicrobium humiphilum</name>
    <dbReference type="NCBI Taxonomy" id="125288"/>
    <lineage>
        <taxon>Bacteria</taxon>
        <taxon>Bacillati</taxon>
        <taxon>Actinomycetota</taxon>
        <taxon>Actinomycetes</taxon>
        <taxon>Micrococcales</taxon>
        <taxon>Ornithinimicrobiaceae</taxon>
        <taxon>Ornithinimicrobium</taxon>
    </lineage>
</organism>
<proteinExistence type="predicted"/>
<accession>A0A543KL67</accession>
<dbReference type="Pfam" id="PF07730">
    <property type="entry name" value="HisKA_3"/>
    <property type="match status" value="1"/>
</dbReference>
<dbReference type="GO" id="GO:0046983">
    <property type="term" value="F:protein dimerization activity"/>
    <property type="evidence" value="ECO:0007669"/>
    <property type="project" value="InterPro"/>
</dbReference>
<name>A0A543KL67_9MICO</name>
<dbReference type="InterPro" id="IPR050482">
    <property type="entry name" value="Sensor_HK_TwoCompSys"/>
</dbReference>
<feature type="transmembrane region" description="Helical" evidence="4">
    <location>
        <begin position="148"/>
        <end position="168"/>
    </location>
</feature>
<gene>
    <name evidence="7" type="ORF">FB476_0620</name>
</gene>
<dbReference type="InterPro" id="IPR011712">
    <property type="entry name" value="Sig_transdc_His_kin_sub3_dim/P"/>
</dbReference>
<feature type="transmembrane region" description="Helical" evidence="4">
    <location>
        <begin position="46"/>
        <end position="67"/>
    </location>
</feature>
<dbReference type="SUPFAM" id="SSF55874">
    <property type="entry name" value="ATPase domain of HSP90 chaperone/DNA topoisomerase II/histidine kinase"/>
    <property type="match status" value="1"/>
</dbReference>
<dbReference type="PANTHER" id="PTHR24421:SF63">
    <property type="entry name" value="SENSOR HISTIDINE KINASE DESK"/>
    <property type="match status" value="1"/>
</dbReference>
<dbReference type="CDD" id="cd16917">
    <property type="entry name" value="HATPase_UhpB-NarQ-NarX-like"/>
    <property type="match status" value="1"/>
</dbReference>
<evidence type="ECO:0000313" key="7">
    <source>
        <dbReference type="EMBL" id="TQM95770.1"/>
    </source>
</evidence>
<reference evidence="7 8" key="1">
    <citation type="submission" date="2019-06" db="EMBL/GenBank/DDBJ databases">
        <title>Sequencing the genomes of 1000 actinobacteria strains.</title>
        <authorList>
            <person name="Klenk H.-P."/>
        </authorList>
    </citation>
    <scope>NUCLEOTIDE SEQUENCE [LARGE SCALE GENOMIC DNA]</scope>
    <source>
        <strain evidence="7 8">DSM 12362</strain>
    </source>
</reference>
<feature type="transmembrane region" description="Helical" evidence="4">
    <location>
        <begin position="87"/>
        <end position="117"/>
    </location>
</feature>
<dbReference type="InterPro" id="IPR003594">
    <property type="entry name" value="HATPase_dom"/>
</dbReference>
<keyword evidence="8" id="KW-1185">Reference proteome</keyword>
<dbReference type="GO" id="GO:0000155">
    <property type="term" value="F:phosphorelay sensor kinase activity"/>
    <property type="evidence" value="ECO:0007669"/>
    <property type="project" value="InterPro"/>
</dbReference>
<dbReference type="AlphaFoldDB" id="A0A543KL67"/>
<keyword evidence="1" id="KW-0808">Transferase</keyword>
<evidence type="ECO:0000256" key="1">
    <source>
        <dbReference type="ARBA" id="ARBA00022679"/>
    </source>
</evidence>
<feature type="transmembrane region" description="Helical" evidence="4">
    <location>
        <begin position="124"/>
        <end position="142"/>
    </location>
</feature>
<dbReference type="RefSeq" id="WP_202876883.1">
    <property type="nucleotide sequence ID" value="NZ_BAAAIL010000003.1"/>
</dbReference>
<evidence type="ECO:0000259" key="5">
    <source>
        <dbReference type="Pfam" id="PF02518"/>
    </source>
</evidence>
<evidence type="ECO:0000259" key="6">
    <source>
        <dbReference type="Pfam" id="PF07730"/>
    </source>
</evidence>
<evidence type="ECO:0000256" key="4">
    <source>
        <dbReference type="SAM" id="Phobius"/>
    </source>
</evidence>
<sequence length="366" mass="39366">MSEPVEADTDGPRDPWERFGWLMGAVWLVFLAFPASTAVAADRPALWRALTVALVVTFAATYVVGFIRVTRAATWAEVGRRGLAGLGVLVVLLLLTVPTIEVQALGMVPFVVAFAMFSQPLARALAVGLLGLLGVVLVPLALGRYDETWHLTPIVVLVLVSTGLVRLLEQRRLEHREFRDALTVAAERDRLARDVHDVLGHSLTVVTVKAELAERLVDVDPERAKAELEQIRSLSREALAEIRATVSGLRVARLAEEVAAARTTLADAGIAAELPDDPSVVDPRHRIVLAWALREAVTNVVRHSQASACRVALGTDYLVVEDDGRGPGRRGDGQGLRGVRERVEGAGGTVSVGARPGGGTRLEVRL</sequence>
<feature type="domain" description="Signal transduction histidine kinase subgroup 3 dimerisation and phosphoacceptor" evidence="6">
    <location>
        <begin position="187"/>
        <end position="251"/>
    </location>
</feature>
<evidence type="ECO:0000256" key="3">
    <source>
        <dbReference type="ARBA" id="ARBA00023012"/>
    </source>
</evidence>
<dbReference type="Pfam" id="PF02518">
    <property type="entry name" value="HATPase_c"/>
    <property type="match status" value="1"/>
</dbReference>
<dbReference type="Proteomes" id="UP000315133">
    <property type="component" value="Unassembled WGS sequence"/>
</dbReference>
<evidence type="ECO:0000256" key="2">
    <source>
        <dbReference type="ARBA" id="ARBA00022777"/>
    </source>
</evidence>
<protein>
    <submittedName>
        <fullName evidence="7">Two-component system sensor histidine kinase DesK</fullName>
    </submittedName>
</protein>
<feature type="transmembrane region" description="Helical" evidence="4">
    <location>
        <begin position="20"/>
        <end position="39"/>
    </location>
</feature>
<dbReference type="PANTHER" id="PTHR24421">
    <property type="entry name" value="NITRATE/NITRITE SENSOR PROTEIN NARX-RELATED"/>
    <property type="match status" value="1"/>
</dbReference>
<keyword evidence="4" id="KW-0812">Transmembrane</keyword>
<feature type="domain" description="Histidine kinase/HSP90-like ATPase" evidence="5">
    <location>
        <begin position="289"/>
        <end position="366"/>
    </location>
</feature>